<dbReference type="EMBL" id="JGYQ01000018">
    <property type="protein sequence ID" value="KFI45210.1"/>
    <property type="molecule type" value="Genomic_DNA"/>
</dbReference>
<protein>
    <recommendedName>
        <fullName evidence="4">Tetratricopeptide repeat protein</fullName>
    </recommendedName>
</protein>
<evidence type="ECO:0000256" key="1">
    <source>
        <dbReference type="SAM" id="MobiDB-lite"/>
    </source>
</evidence>
<dbReference type="Proteomes" id="UP000029093">
    <property type="component" value="Unassembled WGS sequence"/>
</dbReference>
<evidence type="ECO:0000313" key="2">
    <source>
        <dbReference type="EMBL" id="KFI45210.1"/>
    </source>
</evidence>
<reference evidence="2 3" key="1">
    <citation type="submission" date="2014-03" db="EMBL/GenBank/DDBJ databases">
        <title>Genomics of Bifidobacteria.</title>
        <authorList>
            <person name="Ventura M."/>
            <person name="Milani C."/>
            <person name="Lugli G.A."/>
        </authorList>
    </citation>
    <scope>NUCLEOTIDE SEQUENCE [LARGE SCALE GENOMIC DNA]</scope>
    <source>
        <strain evidence="2 3">LMG 10736</strain>
    </source>
</reference>
<dbReference type="RefSeq" id="WP_026503229.1">
    <property type="nucleotide sequence ID" value="NZ_JBQKIP010000014.1"/>
</dbReference>
<keyword evidence="3" id="KW-1185">Reference proteome</keyword>
<sequence length="235" mass="26255">MAEMITQRQLDSATNEYQRMVEEEEERRGRTDMFLHPRNVAAARLGMASLQAFRQVISTPEQIDLSPAHRARLAVTMRESKGFRDALLTDAITPGGFDDDTLFAAIVDPHEPHAAQAVEQAVQHGIEDPNFQPDLQRINHAADMLTDIAEHMRPGYRSDLHATAAYIMIVGNRREEASQQIEKAFIDNPSNDLAGLEQQMLDFDVTAAWAKSDSLADRPGQAPTINDDDQHARGR</sequence>
<name>A0A086ZFB0_9BIFI</name>
<feature type="region of interest" description="Disordered" evidence="1">
    <location>
        <begin position="213"/>
        <end position="235"/>
    </location>
</feature>
<accession>A0A086ZFB0</accession>
<dbReference type="AlphaFoldDB" id="A0A086ZFB0"/>
<comment type="caution">
    <text evidence="2">The sequence shown here is derived from an EMBL/GenBank/DDBJ whole genome shotgun (WGS) entry which is preliminary data.</text>
</comment>
<dbReference type="GeneID" id="303204775"/>
<proteinExistence type="predicted"/>
<organism evidence="2 3">
    <name type="scientific">Bifidobacterium boum</name>
    <dbReference type="NCBI Taxonomy" id="78343"/>
    <lineage>
        <taxon>Bacteria</taxon>
        <taxon>Bacillati</taxon>
        <taxon>Actinomycetota</taxon>
        <taxon>Actinomycetes</taxon>
        <taxon>Bifidobacteriales</taxon>
        <taxon>Bifidobacteriaceae</taxon>
        <taxon>Bifidobacterium</taxon>
    </lineage>
</organism>
<gene>
    <name evidence="2" type="ORF">BBOU_1676</name>
</gene>
<evidence type="ECO:0000313" key="3">
    <source>
        <dbReference type="Proteomes" id="UP000029093"/>
    </source>
</evidence>
<evidence type="ECO:0008006" key="4">
    <source>
        <dbReference type="Google" id="ProtNLM"/>
    </source>
</evidence>